<protein>
    <submittedName>
        <fullName evidence="10">Grainyhead-like protein 1 homolog isoform X1</fullName>
    </submittedName>
</protein>
<dbReference type="RefSeq" id="XP_013417110.1">
    <property type="nucleotide sequence ID" value="XM_013561656.2"/>
</dbReference>
<evidence type="ECO:0000256" key="2">
    <source>
        <dbReference type="ARBA" id="ARBA00023015"/>
    </source>
</evidence>
<keyword evidence="9" id="KW-1185">Reference proteome</keyword>
<dbReference type="InParanoid" id="A0A1S3K3B4"/>
<proteinExistence type="predicted"/>
<gene>
    <name evidence="10" type="primary">LOC106178469</name>
</gene>
<evidence type="ECO:0000256" key="7">
    <source>
        <dbReference type="SAM" id="MobiDB-lite"/>
    </source>
</evidence>
<keyword evidence="2" id="KW-0805">Transcription regulation</keyword>
<comment type="subcellular location">
    <subcellularLocation>
        <location evidence="1 6">Nucleus</location>
    </subcellularLocation>
</comment>
<feature type="region of interest" description="Disordered" evidence="7">
    <location>
        <begin position="140"/>
        <end position="172"/>
    </location>
</feature>
<feature type="region of interest" description="Disordered" evidence="7">
    <location>
        <begin position="89"/>
        <end position="127"/>
    </location>
</feature>
<dbReference type="KEGG" id="lak:106178469"/>
<evidence type="ECO:0000256" key="6">
    <source>
        <dbReference type="PROSITE-ProRule" id="PRU01313"/>
    </source>
</evidence>
<evidence type="ECO:0000259" key="8">
    <source>
        <dbReference type="PROSITE" id="PS51968"/>
    </source>
</evidence>
<dbReference type="AlphaFoldDB" id="A0A1S3K3B4"/>
<evidence type="ECO:0000313" key="10">
    <source>
        <dbReference type="RefSeq" id="XP_013417110.1"/>
    </source>
</evidence>
<dbReference type="Pfam" id="PF04516">
    <property type="entry name" value="CP2"/>
    <property type="match status" value="1"/>
</dbReference>
<feature type="compositionally biased region" description="Polar residues" evidence="7">
    <location>
        <begin position="487"/>
        <end position="513"/>
    </location>
</feature>
<reference evidence="10" key="1">
    <citation type="submission" date="2025-08" db="UniProtKB">
        <authorList>
            <consortium name="RefSeq"/>
        </authorList>
    </citation>
    <scope>IDENTIFICATION</scope>
    <source>
        <tissue evidence="10">Gonads</tissue>
    </source>
</reference>
<keyword evidence="4" id="KW-0804">Transcription</keyword>
<dbReference type="InterPro" id="IPR057520">
    <property type="entry name" value="GRHL1/CP2_C"/>
</dbReference>
<dbReference type="GO" id="GO:0005634">
    <property type="term" value="C:nucleus"/>
    <property type="evidence" value="ECO:0007669"/>
    <property type="project" value="UniProtKB-SubCell"/>
</dbReference>
<dbReference type="GO" id="GO:0001228">
    <property type="term" value="F:DNA-binding transcription activator activity, RNA polymerase II-specific"/>
    <property type="evidence" value="ECO:0007669"/>
    <property type="project" value="TreeGrafter"/>
</dbReference>
<evidence type="ECO:0000256" key="3">
    <source>
        <dbReference type="ARBA" id="ARBA00023125"/>
    </source>
</evidence>
<feature type="compositionally biased region" description="Basic and acidic residues" evidence="7">
    <location>
        <begin position="89"/>
        <end position="103"/>
    </location>
</feature>
<evidence type="ECO:0000256" key="4">
    <source>
        <dbReference type="ARBA" id="ARBA00023163"/>
    </source>
</evidence>
<dbReference type="GO" id="GO:0000978">
    <property type="term" value="F:RNA polymerase II cis-regulatory region sequence-specific DNA binding"/>
    <property type="evidence" value="ECO:0007669"/>
    <property type="project" value="TreeGrafter"/>
</dbReference>
<dbReference type="InterPro" id="IPR040167">
    <property type="entry name" value="TF_CP2-like"/>
</dbReference>
<dbReference type="InterPro" id="IPR007604">
    <property type="entry name" value="CP2"/>
</dbReference>
<sequence length="950" mass="106423">MTTAQSDCGVVNERHVSLQTDTLKADEIPADIRAFFGHPLTAATTAIDGEDAHASALALLHEYHNLPAIDRGDLKVGDKYESIQDLLDKSERQDKAAGTEKDSFSAPSSDSSDSISSSEGQPKSEDPWLSQELENILNDRANTTQERPSPKPSSSQRRHYPQRQNGCIDKNDHLDDSENCLKDNFNFSDGKECKSSQPEGDSVCTVNSAILNVVIKQEGTKHCSLQNNSANNNNMDIHINNTGNVNDLLKMKLNGGTNGHCYDDLRLNGVVHDDSVDTDAKPSENTKRLMQALTEKILRKKIEHNIPLGHTVVEQQRNGVVSARTETGEHGHDFVLVRSDSFLEDLHGDYDLQNESQMTDISYNGLHSNGLDYHPGPVVTQSQWHHPTPAISHDFNGHAVASTTYANPSNSHHQPYQNADFLNIVYQNGFSASSQAEFPQHQSRPSPPTSLSQALQNGPQTMNGFGHDVVSNAAFPVDYSTFPVRSSLGTENYNLKSPDSGYNENCNSPTDATSPPVFGETGPSFYPAVTTNSSNHSPSKERGVKRRRSSVSSNSSKHCNQTPSKFIYPPSSTIPKLENDITGYRYSLEAPISTSQRIDEDRMTYMNKGQFYTITLDNVLGDRIMKCHTVKSVIMLVFRDDKTIDDEMKAWEFWHSRQHSIKQRILDIDTKNSTGIISNCVDEIAHNAVVVRWNPKEQPAKVSVAVNCLSTDFSNQKGVKGFPLHLQIDTFEDSTDSYPIHRGYCQLKVFCDKGAERKTRDEERRKDSKGTATGARKRQEDIYHPPCERSEFYAMADLQKQPLLFSPVAECNNFSGKVSLTAIDFIGYSDINKSCEEMMPVDKKIKVERSVLEDQKVLLYVREEYEDVYTALLVLRPTLKSLTEAIEEKYNIPVQNIRNVFKKCKKGILVKMDDNIVRHYSHQATFIIKIMKTADDPEPCYDVILRELED</sequence>
<dbReference type="GeneID" id="106178469"/>
<dbReference type="PANTHER" id="PTHR11037:SF20">
    <property type="entry name" value="PROTEIN GRAINYHEAD"/>
    <property type="match status" value="1"/>
</dbReference>
<dbReference type="PROSITE" id="PS51968">
    <property type="entry name" value="GRH_CP2_DB"/>
    <property type="match status" value="1"/>
</dbReference>
<dbReference type="PANTHER" id="PTHR11037">
    <property type="entry name" value="TRANSCRIPTION FACTOR CP2"/>
    <property type="match status" value="1"/>
</dbReference>
<dbReference type="Pfam" id="PF25416">
    <property type="entry name" value="GRHL1_C"/>
    <property type="match status" value="1"/>
</dbReference>
<feature type="domain" description="Grh/CP2 DB" evidence="8">
    <location>
        <begin position="578"/>
        <end position="806"/>
    </location>
</feature>
<feature type="region of interest" description="Disordered" evidence="7">
    <location>
        <begin position="487"/>
        <end position="565"/>
    </location>
</feature>
<dbReference type="OrthoDB" id="7680836at2759"/>
<feature type="region of interest" description="Disordered" evidence="7">
    <location>
        <begin position="433"/>
        <end position="467"/>
    </location>
</feature>
<evidence type="ECO:0000313" key="9">
    <source>
        <dbReference type="Proteomes" id="UP000085678"/>
    </source>
</evidence>
<dbReference type="Proteomes" id="UP000085678">
    <property type="component" value="Unplaced"/>
</dbReference>
<keyword evidence="3 6" id="KW-0238">DNA-binding</keyword>
<name>A0A1S3K3B4_LINAN</name>
<feature type="compositionally biased region" description="Low complexity" evidence="7">
    <location>
        <begin position="104"/>
        <end position="118"/>
    </location>
</feature>
<keyword evidence="5 6" id="KW-0539">Nucleus</keyword>
<dbReference type="STRING" id="7574.A0A1S3K3B4"/>
<feature type="compositionally biased region" description="Polar residues" evidence="7">
    <location>
        <begin position="433"/>
        <end position="463"/>
    </location>
</feature>
<accession>A0A1S3K3B4</accession>
<evidence type="ECO:0000256" key="5">
    <source>
        <dbReference type="ARBA" id="ARBA00023242"/>
    </source>
</evidence>
<evidence type="ECO:0000256" key="1">
    <source>
        <dbReference type="ARBA" id="ARBA00004123"/>
    </source>
</evidence>
<feature type="compositionally biased region" description="Basic and acidic residues" evidence="7">
    <location>
        <begin position="758"/>
        <end position="769"/>
    </location>
</feature>
<feature type="region of interest" description="Disordered" evidence="7">
    <location>
        <begin position="758"/>
        <end position="779"/>
    </location>
</feature>
<organism evidence="9 10">
    <name type="scientific">Lingula anatina</name>
    <name type="common">Brachiopod</name>
    <name type="synonym">Lingula unguis</name>
    <dbReference type="NCBI Taxonomy" id="7574"/>
    <lineage>
        <taxon>Eukaryota</taxon>
        <taxon>Metazoa</taxon>
        <taxon>Spiralia</taxon>
        <taxon>Lophotrochozoa</taxon>
        <taxon>Brachiopoda</taxon>
        <taxon>Linguliformea</taxon>
        <taxon>Lingulata</taxon>
        <taxon>Lingulida</taxon>
        <taxon>Linguloidea</taxon>
        <taxon>Lingulidae</taxon>
        <taxon>Lingula</taxon>
    </lineage>
</organism>